<dbReference type="GO" id="GO:0009288">
    <property type="term" value="C:bacterial-type flagellum"/>
    <property type="evidence" value="ECO:0007669"/>
    <property type="project" value="InterPro"/>
</dbReference>
<keyword evidence="12" id="KW-0969">Cilium</keyword>
<evidence type="ECO:0000256" key="8">
    <source>
        <dbReference type="ARBA" id="ARBA00022927"/>
    </source>
</evidence>
<dbReference type="InterPro" id="IPR053716">
    <property type="entry name" value="Flag_assembly_chemotaxis_eff"/>
</dbReference>
<comment type="subcellular location">
    <subcellularLocation>
        <location evidence="1">Cell membrane</location>
        <topology evidence="1">Peripheral membrane protein</topology>
        <orientation evidence="1">Cytoplasmic side</orientation>
    </subcellularLocation>
</comment>
<evidence type="ECO:0000256" key="6">
    <source>
        <dbReference type="ARBA" id="ARBA00022500"/>
    </source>
</evidence>
<keyword evidence="6" id="KW-0145">Chemotaxis</keyword>
<keyword evidence="9" id="KW-0472">Membrane</keyword>
<dbReference type="Pfam" id="PF02050">
    <property type="entry name" value="FliJ"/>
    <property type="match status" value="1"/>
</dbReference>
<dbReference type="OrthoDB" id="2678901at2"/>
<evidence type="ECO:0000256" key="4">
    <source>
        <dbReference type="ARBA" id="ARBA00022448"/>
    </source>
</evidence>
<keyword evidence="12" id="KW-0966">Cell projection</keyword>
<protein>
    <recommendedName>
        <fullName evidence="3">Flagellar FliJ protein</fullName>
    </recommendedName>
</protein>
<dbReference type="EMBL" id="VCIW01000018">
    <property type="protein sequence ID" value="TLS49847.1"/>
    <property type="molecule type" value="Genomic_DNA"/>
</dbReference>
<dbReference type="GO" id="GO:0015031">
    <property type="term" value="P:protein transport"/>
    <property type="evidence" value="ECO:0007669"/>
    <property type="project" value="UniProtKB-KW"/>
</dbReference>
<keyword evidence="11" id="KW-0175">Coiled coil</keyword>
<dbReference type="NCBIfam" id="TIGR02473">
    <property type="entry name" value="flagell_FliJ"/>
    <property type="match status" value="1"/>
</dbReference>
<organism evidence="12 13">
    <name type="scientific">Paenibacillus antri</name>
    <dbReference type="NCBI Taxonomy" id="2582848"/>
    <lineage>
        <taxon>Bacteria</taxon>
        <taxon>Bacillati</taxon>
        <taxon>Bacillota</taxon>
        <taxon>Bacilli</taxon>
        <taxon>Bacillales</taxon>
        <taxon>Paenibacillaceae</taxon>
        <taxon>Paenibacillus</taxon>
    </lineage>
</organism>
<dbReference type="Proteomes" id="UP000309676">
    <property type="component" value="Unassembled WGS sequence"/>
</dbReference>
<evidence type="ECO:0000313" key="12">
    <source>
        <dbReference type="EMBL" id="TLS49847.1"/>
    </source>
</evidence>
<name>A0A5R9G0K3_9BACL</name>
<keyword evidence="8" id="KW-0653">Protein transport</keyword>
<evidence type="ECO:0000256" key="11">
    <source>
        <dbReference type="SAM" id="Coils"/>
    </source>
</evidence>
<sequence length="146" mass="17030">MKFVYAFQKVLDVKTNEKKQAESLLSQAIGAMTQAERELSDLMLAKYRYQEKLADDATKGRPMADMIAGQQYVDHLEERIRTSKRALLTAEKAVNELREKLTDRSVDEKVWLNMKDRAFAVHRAEVERRSQYELDEMAALRSRFAR</sequence>
<keyword evidence="5" id="KW-1003">Cell membrane</keyword>
<keyword evidence="7" id="KW-1005">Bacterial flagellum biogenesis</keyword>
<evidence type="ECO:0000256" key="2">
    <source>
        <dbReference type="ARBA" id="ARBA00010004"/>
    </source>
</evidence>
<evidence type="ECO:0000256" key="5">
    <source>
        <dbReference type="ARBA" id="ARBA00022475"/>
    </source>
</evidence>
<accession>A0A5R9G0K3</accession>
<dbReference type="GO" id="GO:0006935">
    <property type="term" value="P:chemotaxis"/>
    <property type="evidence" value="ECO:0007669"/>
    <property type="project" value="UniProtKB-KW"/>
</dbReference>
<dbReference type="GO" id="GO:0071973">
    <property type="term" value="P:bacterial-type flagellum-dependent cell motility"/>
    <property type="evidence" value="ECO:0007669"/>
    <property type="project" value="InterPro"/>
</dbReference>
<reference evidence="12 13" key="1">
    <citation type="submission" date="2019-05" db="EMBL/GenBank/DDBJ databases">
        <authorList>
            <person name="Narsing Rao M.P."/>
            <person name="Li W.J."/>
        </authorList>
    </citation>
    <scope>NUCLEOTIDE SEQUENCE [LARGE SCALE GENOMIC DNA]</scope>
    <source>
        <strain evidence="12 13">SYSU_K30003</strain>
    </source>
</reference>
<evidence type="ECO:0000256" key="10">
    <source>
        <dbReference type="ARBA" id="ARBA00023225"/>
    </source>
</evidence>
<keyword evidence="13" id="KW-1185">Reference proteome</keyword>
<keyword evidence="4" id="KW-0813">Transport</keyword>
<evidence type="ECO:0000256" key="1">
    <source>
        <dbReference type="ARBA" id="ARBA00004413"/>
    </source>
</evidence>
<dbReference type="RefSeq" id="WP_138196667.1">
    <property type="nucleotide sequence ID" value="NZ_VCIW01000018.1"/>
</dbReference>
<dbReference type="GO" id="GO:0044781">
    <property type="term" value="P:bacterial-type flagellum organization"/>
    <property type="evidence" value="ECO:0007669"/>
    <property type="project" value="UniProtKB-KW"/>
</dbReference>
<evidence type="ECO:0000313" key="13">
    <source>
        <dbReference type="Proteomes" id="UP000309676"/>
    </source>
</evidence>
<dbReference type="GO" id="GO:0005886">
    <property type="term" value="C:plasma membrane"/>
    <property type="evidence" value="ECO:0007669"/>
    <property type="project" value="UniProtKB-SubCell"/>
</dbReference>
<keyword evidence="10" id="KW-1006">Bacterial flagellum protein export</keyword>
<proteinExistence type="inferred from homology"/>
<comment type="similarity">
    <text evidence="2">Belongs to the FliJ family.</text>
</comment>
<keyword evidence="12" id="KW-0282">Flagellum</keyword>
<evidence type="ECO:0000256" key="7">
    <source>
        <dbReference type="ARBA" id="ARBA00022795"/>
    </source>
</evidence>
<dbReference type="Gene3D" id="1.10.287.1700">
    <property type="match status" value="1"/>
</dbReference>
<feature type="coiled-coil region" evidence="11">
    <location>
        <begin position="18"/>
        <end position="100"/>
    </location>
</feature>
<dbReference type="AlphaFoldDB" id="A0A5R9G0K3"/>
<evidence type="ECO:0000256" key="3">
    <source>
        <dbReference type="ARBA" id="ARBA00020392"/>
    </source>
</evidence>
<evidence type="ECO:0000256" key="9">
    <source>
        <dbReference type="ARBA" id="ARBA00023136"/>
    </source>
</evidence>
<gene>
    <name evidence="12" type="primary">fliJ</name>
    <name evidence="12" type="ORF">FE782_22860</name>
</gene>
<comment type="caution">
    <text evidence="12">The sequence shown here is derived from an EMBL/GenBank/DDBJ whole genome shotgun (WGS) entry which is preliminary data.</text>
</comment>
<dbReference type="InterPro" id="IPR012823">
    <property type="entry name" value="Flagell_FliJ"/>
</dbReference>